<reference evidence="6" key="1">
    <citation type="journal article" date="2019" name="Int. J. Syst. Evol. Microbiol.">
        <title>The Global Catalogue of Microorganisms (GCM) 10K type strain sequencing project: providing services to taxonomists for standard genome sequencing and annotation.</title>
        <authorList>
            <consortium name="The Broad Institute Genomics Platform"/>
            <consortium name="The Broad Institute Genome Sequencing Center for Infectious Disease"/>
            <person name="Wu L."/>
            <person name="Ma J."/>
        </authorList>
    </citation>
    <scope>NUCLEOTIDE SEQUENCE [LARGE SCALE GENOMIC DNA]</scope>
    <source>
        <strain evidence="6">CECT 7131</strain>
    </source>
</reference>
<dbReference type="SUPFAM" id="SSF48452">
    <property type="entry name" value="TPR-like"/>
    <property type="match status" value="1"/>
</dbReference>
<name>A0ABT8A710_9PROT</name>
<dbReference type="PANTHER" id="PTHR16263:SF4">
    <property type="entry name" value="TETRATRICOPEPTIDE REPEAT PROTEIN 38"/>
    <property type="match status" value="1"/>
</dbReference>
<keyword evidence="6" id="KW-1185">Reference proteome</keyword>
<dbReference type="InterPro" id="IPR033891">
    <property type="entry name" value="TTC38"/>
</dbReference>
<evidence type="ECO:0000256" key="2">
    <source>
        <dbReference type="ARBA" id="ARBA00019992"/>
    </source>
</evidence>
<keyword evidence="4" id="KW-0802">TPR repeat</keyword>
<proteinExistence type="inferred from homology"/>
<comment type="similarity">
    <text evidence="1">Belongs to the TTC38 family.</text>
</comment>
<dbReference type="InterPro" id="IPR011990">
    <property type="entry name" value="TPR-like_helical_dom_sf"/>
</dbReference>
<dbReference type="EMBL" id="JAUFPN010000148">
    <property type="protein sequence ID" value="MDN3565527.1"/>
    <property type="molecule type" value="Genomic_DNA"/>
</dbReference>
<keyword evidence="3" id="KW-0677">Repeat</keyword>
<protein>
    <recommendedName>
        <fullName evidence="2">Tetratricopeptide repeat protein 38</fullName>
    </recommendedName>
</protein>
<organism evidence="5 6">
    <name type="scientific">Paeniroseomonas aquatica</name>
    <dbReference type="NCBI Taxonomy" id="373043"/>
    <lineage>
        <taxon>Bacteria</taxon>
        <taxon>Pseudomonadati</taxon>
        <taxon>Pseudomonadota</taxon>
        <taxon>Alphaproteobacteria</taxon>
        <taxon>Acetobacterales</taxon>
        <taxon>Acetobacteraceae</taxon>
        <taxon>Paeniroseomonas</taxon>
    </lineage>
</organism>
<dbReference type="RefSeq" id="WP_290317370.1">
    <property type="nucleotide sequence ID" value="NZ_JAUFPN010000148.1"/>
</dbReference>
<evidence type="ECO:0000256" key="4">
    <source>
        <dbReference type="ARBA" id="ARBA00022803"/>
    </source>
</evidence>
<accession>A0ABT8A710</accession>
<dbReference type="Gene3D" id="1.25.40.10">
    <property type="entry name" value="Tetratricopeptide repeat domain"/>
    <property type="match status" value="1"/>
</dbReference>
<gene>
    <name evidence="5" type="ORF">QWZ14_14260</name>
</gene>
<evidence type="ECO:0000256" key="3">
    <source>
        <dbReference type="ARBA" id="ARBA00022737"/>
    </source>
</evidence>
<comment type="caution">
    <text evidence="5">The sequence shown here is derived from an EMBL/GenBank/DDBJ whole genome shotgun (WGS) entry which is preliminary data.</text>
</comment>
<evidence type="ECO:0000256" key="1">
    <source>
        <dbReference type="ARBA" id="ARBA00005857"/>
    </source>
</evidence>
<dbReference type="Proteomes" id="UP001529369">
    <property type="component" value="Unassembled WGS sequence"/>
</dbReference>
<dbReference type="PANTHER" id="PTHR16263">
    <property type="entry name" value="TETRATRICOPEPTIDE REPEAT PROTEIN 38"/>
    <property type="match status" value="1"/>
</dbReference>
<evidence type="ECO:0000313" key="5">
    <source>
        <dbReference type="EMBL" id="MDN3565527.1"/>
    </source>
</evidence>
<sequence>MLKDAQGLTLTASSAEAVAGFDHTMAGYLKYRADASLRLKAALEADPECGMLHVLKGSFAMLAYKSSFVPAARESAALAATLTEKATPRERAHAAALAAWAEGEMDRALAIWSGIFTEHPHDLLAFRLHHFCAFWMGRADAMLTAVEGLVPHWGTGDPGLGSVLACRGFANEEAGNYTVAEAAGRAAIELDPGDLWAAHAVAHVLEMQGRRGEGIAWVAGLERHWEGGNNLMHHLWWHRAMYHLERGEHDQVLHLYDTRFRDLASPVTQMQPDLYIDVQNAASMLFRLGLQGVDPGDRWVELADKAEARIGDCLSAFTLPHWMMALTATGRWEAARRMLAGMRDFAGANHGTNAPLVARYALPVCEAVLRHARGDHAGAVAAMRPALGGMYALGGSHAQQDVLEQLFLSAAMRAGLTGDARTLLERVAGRHAVPPARRVGYAAAARTVSH</sequence>
<dbReference type="CDD" id="cd05804">
    <property type="entry name" value="StaR_like"/>
    <property type="match status" value="1"/>
</dbReference>
<evidence type="ECO:0000313" key="6">
    <source>
        <dbReference type="Proteomes" id="UP001529369"/>
    </source>
</evidence>